<evidence type="ECO:0000313" key="2">
    <source>
        <dbReference type="EMBL" id="KAG0590816.1"/>
    </source>
</evidence>
<evidence type="ECO:0000256" key="1">
    <source>
        <dbReference type="SAM" id="Phobius"/>
    </source>
</evidence>
<keyword evidence="3" id="KW-1185">Reference proteome</keyword>
<accession>A0A8T0J6L0</accession>
<evidence type="ECO:0008006" key="4">
    <source>
        <dbReference type="Google" id="ProtNLM"/>
    </source>
</evidence>
<dbReference type="AlphaFoldDB" id="A0A8T0J6L0"/>
<proteinExistence type="predicted"/>
<comment type="caution">
    <text evidence="2">The sequence shown here is derived from an EMBL/GenBank/DDBJ whole genome shotgun (WGS) entry which is preliminary data.</text>
</comment>
<evidence type="ECO:0000313" key="3">
    <source>
        <dbReference type="Proteomes" id="UP000822688"/>
    </source>
</evidence>
<protein>
    <recommendedName>
        <fullName evidence="4">NADH-ubiquinone reductase complex 1 MLRQ subunit</fullName>
    </recommendedName>
</protein>
<keyword evidence="1" id="KW-0812">Transmembrane</keyword>
<dbReference type="Pfam" id="PF06522">
    <property type="entry name" value="B12D"/>
    <property type="match status" value="1"/>
</dbReference>
<keyword evidence="1" id="KW-0472">Membrane</keyword>
<name>A0A8T0J6L0_CERPU</name>
<dbReference type="PANTHER" id="PTHR33417">
    <property type="entry name" value="G-BOX BINDING PROTEIN"/>
    <property type="match status" value="1"/>
</dbReference>
<organism evidence="2 3">
    <name type="scientific">Ceratodon purpureus</name>
    <name type="common">Fire moss</name>
    <name type="synonym">Dicranum purpureum</name>
    <dbReference type="NCBI Taxonomy" id="3225"/>
    <lineage>
        <taxon>Eukaryota</taxon>
        <taxon>Viridiplantae</taxon>
        <taxon>Streptophyta</taxon>
        <taxon>Embryophyta</taxon>
        <taxon>Bryophyta</taxon>
        <taxon>Bryophytina</taxon>
        <taxon>Bryopsida</taxon>
        <taxon>Dicranidae</taxon>
        <taxon>Pseudoditrichales</taxon>
        <taxon>Ditrichaceae</taxon>
        <taxon>Ceratodon</taxon>
    </lineage>
</organism>
<dbReference type="EMBL" id="CM026421">
    <property type="protein sequence ID" value="KAG0590816.1"/>
    <property type="molecule type" value="Genomic_DNA"/>
</dbReference>
<keyword evidence="1" id="KW-1133">Transmembrane helix</keyword>
<gene>
    <name evidence="2" type="ORF">KC19_1G128900</name>
</gene>
<dbReference type="InterPro" id="IPR010530">
    <property type="entry name" value="B12D"/>
</dbReference>
<reference evidence="2" key="1">
    <citation type="submission" date="2020-06" db="EMBL/GenBank/DDBJ databases">
        <title>WGS assembly of Ceratodon purpureus strain R40.</title>
        <authorList>
            <person name="Carey S.B."/>
            <person name="Jenkins J."/>
            <person name="Shu S."/>
            <person name="Lovell J.T."/>
            <person name="Sreedasyam A."/>
            <person name="Maumus F."/>
            <person name="Tiley G.P."/>
            <person name="Fernandez-Pozo N."/>
            <person name="Barry K."/>
            <person name="Chen C."/>
            <person name="Wang M."/>
            <person name="Lipzen A."/>
            <person name="Daum C."/>
            <person name="Saski C.A."/>
            <person name="Payton A.C."/>
            <person name="Mcbreen J.C."/>
            <person name="Conrad R.E."/>
            <person name="Kollar L.M."/>
            <person name="Olsson S."/>
            <person name="Huttunen S."/>
            <person name="Landis J.B."/>
            <person name="Wickett N.J."/>
            <person name="Johnson M.G."/>
            <person name="Rensing S.A."/>
            <person name="Grimwood J."/>
            <person name="Schmutz J."/>
            <person name="Mcdaniel S.F."/>
        </authorList>
    </citation>
    <scope>NUCLEOTIDE SEQUENCE</scope>
    <source>
        <strain evidence="2">R40</strain>
    </source>
</reference>
<sequence>MAAKVPFSKRWIKPEIYPLFLAIGGALGICGFTMARNLTINPDVRISKQDRGAGVLENYKEGETYKNHSLRKYLHTQEPQIMPTINNHFSGAKN</sequence>
<feature type="transmembrane region" description="Helical" evidence="1">
    <location>
        <begin position="16"/>
        <end position="35"/>
    </location>
</feature>
<dbReference type="Proteomes" id="UP000822688">
    <property type="component" value="Chromosome 1"/>
</dbReference>